<keyword evidence="1" id="KW-1133">Transmembrane helix</keyword>
<organism evidence="2 3">
    <name type="scientific">Candidatus Curtissbacteria bacterium RIFCSPHIGHO2_01_FULL_41_13</name>
    <dbReference type="NCBI Taxonomy" id="1797745"/>
    <lineage>
        <taxon>Bacteria</taxon>
        <taxon>Candidatus Curtissiibacteriota</taxon>
    </lineage>
</organism>
<feature type="transmembrane region" description="Helical" evidence="1">
    <location>
        <begin position="215"/>
        <end position="239"/>
    </location>
</feature>
<proteinExistence type="predicted"/>
<comment type="caution">
    <text evidence="2">The sequence shown here is derived from an EMBL/GenBank/DDBJ whole genome shotgun (WGS) entry which is preliminary data.</text>
</comment>
<feature type="transmembrane region" description="Helical" evidence="1">
    <location>
        <begin position="192"/>
        <end position="208"/>
    </location>
</feature>
<dbReference type="Proteomes" id="UP000177069">
    <property type="component" value="Unassembled WGS sequence"/>
</dbReference>
<gene>
    <name evidence="2" type="ORF">A2696_01295</name>
</gene>
<sequence>MVIASWLIFAKVRTFDSVIVYASFAGLALGYVFKRLRLREKLAVWAIIVAFLLASAATGATLRQMLGRDLPFYNYNNDPGVILKTYQLMKHGVDYYEAFRQAQLGRFSQQIVPNDVWGWRLPTIFFIWRILPGSHGLSIYILYLVLASTILYLAFKIGSKYLGFPLSILPSYLIFPYLHFAARDQMLLETEWWSAAFFIIGLYFLINKRWFWTTLLFSLTVMVRELYVLPIGLMLVYFFF</sequence>
<keyword evidence="1" id="KW-0812">Transmembrane</keyword>
<evidence type="ECO:0008006" key="4">
    <source>
        <dbReference type="Google" id="ProtNLM"/>
    </source>
</evidence>
<protein>
    <recommendedName>
        <fullName evidence="4">Glycosyltransferase RgtA/B/C/D-like domain-containing protein</fullName>
    </recommendedName>
</protein>
<evidence type="ECO:0000313" key="3">
    <source>
        <dbReference type="Proteomes" id="UP000177069"/>
    </source>
</evidence>
<dbReference type="EMBL" id="MFBA01000032">
    <property type="protein sequence ID" value="OGD85267.1"/>
    <property type="molecule type" value="Genomic_DNA"/>
</dbReference>
<reference evidence="2 3" key="1">
    <citation type="journal article" date="2016" name="Nat. Commun.">
        <title>Thousands of microbial genomes shed light on interconnected biogeochemical processes in an aquifer system.</title>
        <authorList>
            <person name="Anantharaman K."/>
            <person name="Brown C.T."/>
            <person name="Hug L.A."/>
            <person name="Sharon I."/>
            <person name="Castelle C.J."/>
            <person name="Probst A.J."/>
            <person name="Thomas B.C."/>
            <person name="Singh A."/>
            <person name="Wilkins M.J."/>
            <person name="Karaoz U."/>
            <person name="Brodie E.L."/>
            <person name="Williams K.H."/>
            <person name="Hubbard S.S."/>
            <person name="Banfield J.F."/>
        </authorList>
    </citation>
    <scope>NUCLEOTIDE SEQUENCE [LARGE SCALE GENOMIC DNA]</scope>
</reference>
<feature type="transmembrane region" description="Helical" evidence="1">
    <location>
        <begin position="162"/>
        <end position="180"/>
    </location>
</feature>
<feature type="transmembrane region" description="Helical" evidence="1">
    <location>
        <begin position="15"/>
        <end position="33"/>
    </location>
</feature>
<feature type="transmembrane region" description="Helical" evidence="1">
    <location>
        <begin position="137"/>
        <end position="155"/>
    </location>
</feature>
<dbReference type="AlphaFoldDB" id="A0A1F5G099"/>
<evidence type="ECO:0000256" key="1">
    <source>
        <dbReference type="SAM" id="Phobius"/>
    </source>
</evidence>
<feature type="transmembrane region" description="Helical" evidence="1">
    <location>
        <begin position="42"/>
        <end position="62"/>
    </location>
</feature>
<name>A0A1F5G099_9BACT</name>
<keyword evidence="1" id="KW-0472">Membrane</keyword>
<evidence type="ECO:0000313" key="2">
    <source>
        <dbReference type="EMBL" id="OGD85267.1"/>
    </source>
</evidence>
<accession>A0A1F5G099</accession>